<dbReference type="SUPFAM" id="SSF51735">
    <property type="entry name" value="NAD(P)-binding Rossmann-fold domains"/>
    <property type="match status" value="1"/>
</dbReference>
<keyword evidence="5" id="KW-1185">Reference proteome</keyword>
<dbReference type="PRINTS" id="PR00080">
    <property type="entry name" value="SDRFAMILY"/>
</dbReference>
<dbReference type="Pfam" id="PF00106">
    <property type="entry name" value="adh_short"/>
    <property type="match status" value="1"/>
</dbReference>
<accession>A0A9W9XEI1</accession>
<evidence type="ECO:0000313" key="5">
    <source>
        <dbReference type="Proteomes" id="UP001148312"/>
    </source>
</evidence>
<dbReference type="GO" id="GO:0016491">
    <property type="term" value="F:oxidoreductase activity"/>
    <property type="evidence" value="ECO:0007669"/>
    <property type="project" value="UniProtKB-KW"/>
</dbReference>
<organism evidence="4 5">
    <name type="scientific">Penicillium diatomitis</name>
    <dbReference type="NCBI Taxonomy" id="2819901"/>
    <lineage>
        <taxon>Eukaryota</taxon>
        <taxon>Fungi</taxon>
        <taxon>Dikarya</taxon>
        <taxon>Ascomycota</taxon>
        <taxon>Pezizomycotina</taxon>
        <taxon>Eurotiomycetes</taxon>
        <taxon>Eurotiomycetidae</taxon>
        <taxon>Eurotiales</taxon>
        <taxon>Aspergillaceae</taxon>
        <taxon>Penicillium</taxon>
    </lineage>
</organism>
<name>A0A9W9XEI1_9EURO</name>
<dbReference type="Gene3D" id="3.40.50.720">
    <property type="entry name" value="NAD(P)-binding Rossmann-like Domain"/>
    <property type="match status" value="1"/>
</dbReference>
<keyword evidence="2" id="KW-0560">Oxidoreductase</keyword>
<evidence type="ECO:0000256" key="2">
    <source>
        <dbReference type="ARBA" id="ARBA00023002"/>
    </source>
</evidence>
<evidence type="ECO:0000256" key="3">
    <source>
        <dbReference type="RuleBase" id="RU000363"/>
    </source>
</evidence>
<dbReference type="GO" id="GO:0005783">
    <property type="term" value="C:endoplasmic reticulum"/>
    <property type="evidence" value="ECO:0007669"/>
    <property type="project" value="TreeGrafter"/>
</dbReference>
<sequence length="319" mass="35476">MSQTDWTTSLSAIGLATLSLIAFKVTRQVSVYCLPSSLPRYNQSGNNWAFVTGATDGIGFGFCEELCSRGFNVILHGRNQEKLNRRVQELQAAFPERKTGVVVFDVVDVVNQEVDRIAAQVRDIIGAQGKLSLLVNNVGGEMRPAVMLRELSSSDVDATINMNARFTAQITRLLLPFLEERHEDGPSGFVMNVSSFSCFGLPYLSIYSATKGFVTTFTRALEAECRAEGRGVEVMGLLVGEVRSGSYKVEETLFIPKARTLAQAALNRIGCGRVMVAPYFWHWVQSVSFEIFPRWMLMKFSVEKMKSIRANVEKSQKSK</sequence>
<dbReference type="EMBL" id="JAPWDQ010000003">
    <property type="protein sequence ID" value="KAJ5490794.1"/>
    <property type="molecule type" value="Genomic_DNA"/>
</dbReference>
<dbReference type="PANTHER" id="PTHR43899:SF13">
    <property type="entry name" value="RH59310P"/>
    <property type="match status" value="1"/>
</dbReference>
<comment type="similarity">
    <text evidence="1 3">Belongs to the short-chain dehydrogenases/reductases (SDR) family.</text>
</comment>
<reference evidence="4" key="1">
    <citation type="submission" date="2022-12" db="EMBL/GenBank/DDBJ databases">
        <authorList>
            <person name="Petersen C."/>
        </authorList>
    </citation>
    <scope>NUCLEOTIDE SEQUENCE</scope>
    <source>
        <strain evidence="4">IBT 30728</strain>
    </source>
</reference>
<evidence type="ECO:0000256" key="1">
    <source>
        <dbReference type="ARBA" id="ARBA00006484"/>
    </source>
</evidence>
<reference evidence="4" key="2">
    <citation type="journal article" date="2023" name="IMA Fungus">
        <title>Comparative genomic study of the Penicillium genus elucidates a diverse pangenome and 15 lateral gene transfer events.</title>
        <authorList>
            <person name="Petersen C."/>
            <person name="Sorensen T."/>
            <person name="Nielsen M.R."/>
            <person name="Sondergaard T.E."/>
            <person name="Sorensen J.L."/>
            <person name="Fitzpatrick D.A."/>
            <person name="Frisvad J.C."/>
            <person name="Nielsen K.L."/>
        </authorList>
    </citation>
    <scope>NUCLEOTIDE SEQUENCE</scope>
    <source>
        <strain evidence="4">IBT 30728</strain>
    </source>
</reference>
<dbReference type="RefSeq" id="XP_056791923.1">
    <property type="nucleotide sequence ID" value="XM_056931964.1"/>
</dbReference>
<dbReference type="InterPro" id="IPR051019">
    <property type="entry name" value="VLCFA-Steroid_DH"/>
</dbReference>
<dbReference type="InterPro" id="IPR036291">
    <property type="entry name" value="NAD(P)-bd_dom_sf"/>
</dbReference>
<dbReference type="PRINTS" id="PR00081">
    <property type="entry name" value="GDHRDH"/>
</dbReference>
<dbReference type="GeneID" id="81622213"/>
<dbReference type="Proteomes" id="UP001148312">
    <property type="component" value="Unassembled WGS sequence"/>
</dbReference>
<dbReference type="InterPro" id="IPR002347">
    <property type="entry name" value="SDR_fam"/>
</dbReference>
<comment type="caution">
    <text evidence="4">The sequence shown here is derived from an EMBL/GenBank/DDBJ whole genome shotgun (WGS) entry which is preliminary data.</text>
</comment>
<dbReference type="PIRSF" id="PIRSF000126">
    <property type="entry name" value="11-beta-HSD1"/>
    <property type="match status" value="1"/>
</dbReference>
<evidence type="ECO:0000313" key="4">
    <source>
        <dbReference type="EMBL" id="KAJ5490794.1"/>
    </source>
</evidence>
<gene>
    <name evidence="4" type="ORF">N7539_002361</name>
</gene>
<dbReference type="AlphaFoldDB" id="A0A9W9XEI1"/>
<proteinExistence type="inferred from homology"/>
<protein>
    <submittedName>
        <fullName evidence="4">Uncharacterized protein</fullName>
    </submittedName>
</protein>
<dbReference type="PANTHER" id="PTHR43899">
    <property type="entry name" value="RH59310P"/>
    <property type="match status" value="1"/>
</dbReference>